<gene>
    <name evidence="3" type="ORF">MM415A00093_0094</name>
    <name evidence="1" type="ORF">TM448A00087_0010</name>
    <name evidence="2" type="ORF">TM448B00099_0094</name>
</gene>
<evidence type="ECO:0000313" key="1">
    <source>
        <dbReference type="EMBL" id="QJA44077.1"/>
    </source>
</evidence>
<sequence length="56" mass="6576">MEEKIKELELRVKFLEDIVLGKMTITNQEIKYHGITNDDRMHNIAMLKKKSTDIAT</sequence>
<proteinExistence type="predicted"/>
<accession>A0A6H1Z9M8</accession>
<dbReference type="EMBL" id="MT145187">
    <property type="protein sequence ID" value="QJI04601.1"/>
    <property type="molecule type" value="Genomic_DNA"/>
</dbReference>
<name>A0A6H1Z9M8_9ZZZZ</name>
<reference evidence="1" key="1">
    <citation type="submission" date="2020-03" db="EMBL/GenBank/DDBJ databases">
        <title>The deep terrestrial virosphere.</title>
        <authorList>
            <person name="Holmfeldt K."/>
            <person name="Nilsson E."/>
            <person name="Simone D."/>
            <person name="Lopez-Fernandez M."/>
            <person name="Wu X."/>
            <person name="de Brujin I."/>
            <person name="Lundin D."/>
            <person name="Andersson A."/>
            <person name="Bertilsson S."/>
            <person name="Dopson M."/>
        </authorList>
    </citation>
    <scope>NUCLEOTIDE SEQUENCE</scope>
    <source>
        <strain evidence="3">MM415A00093</strain>
        <strain evidence="1">TM448A00087</strain>
        <strain evidence="2">TM448B00099</strain>
    </source>
</reference>
<evidence type="ECO:0000313" key="2">
    <source>
        <dbReference type="EMBL" id="QJH93618.1"/>
    </source>
</evidence>
<protein>
    <submittedName>
        <fullName evidence="1">Uncharacterized protein</fullName>
    </submittedName>
</protein>
<dbReference type="EMBL" id="MT144589">
    <property type="protein sequence ID" value="QJH93618.1"/>
    <property type="molecule type" value="Genomic_DNA"/>
</dbReference>
<dbReference type="EMBL" id="MT143973">
    <property type="protein sequence ID" value="QJA44077.1"/>
    <property type="molecule type" value="Genomic_DNA"/>
</dbReference>
<evidence type="ECO:0000313" key="3">
    <source>
        <dbReference type="EMBL" id="QJI04601.1"/>
    </source>
</evidence>
<organism evidence="1">
    <name type="scientific">viral metagenome</name>
    <dbReference type="NCBI Taxonomy" id="1070528"/>
    <lineage>
        <taxon>unclassified sequences</taxon>
        <taxon>metagenomes</taxon>
        <taxon>organismal metagenomes</taxon>
    </lineage>
</organism>
<dbReference type="AlphaFoldDB" id="A0A6H1Z9M8"/>